<dbReference type="RefSeq" id="XP_019029374.1">
    <property type="nucleotide sequence ID" value="XM_019178673.1"/>
</dbReference>
<keyword evidence="3" id="KW-1185">Reference proteome</keyword>
<comment type="caution">
    <text evidence="2">The sequence shown here is derived from an EMBL/GenBank/DDBJ whole genome shotgun (WGS) entry which is preliminary data.</text>
</comment>
<dbReference type="AlphaFoldDB" id="A0A1E3ILJ3"/>
<proteinExistence type="predicted"/>
<organism evidence="2 3">
    <name type="scientific">Cryptococcus wingfieldii CBS 7118</name>
    <dbReference type="NCBI Taxonomy" id="1295528"/>
    <lineage>
        <taxon>Eukaryota</taxon>
        <taxon>Fungi</taxon>
        <taxon>Dikarya</taxon>
        <taxon>Basidiomycota</taxon>
        <taxon>Agaricomycotina</taxon>
        <taxon>Tremellomycetes</taxon>
        <taxon>Tremellales</taxon>
        <taxon>Cryptococcaceae</taxon>
        <taxon>Cryptococcus</taxon>
    </lineage>
</organism>
<evidence type="ECO:0000256" key="1">
    <source>
        <dbReference type="SAM" id="MobiDB-lite"/>
    </source>
</evidence>
<gene>
    <name evidence="2" type="ORF">L198_06618</name>
</gene>
<feature type="compositionally biased region" description="Acidic residues" evidence="1">
    <location>
        <begin position="94"/>
        <end position="103"/>
    </location>
</feature>
<feature type="region of interest" description="Disordered" evidence="1">
    <location>
        <begin position="1"/>
        <end position="50"/>
    </location>
</feature>
<dbReference type="OrthoDB" id="10641075at2759"/>
<name>A0A1E3ILJ3_9TREE</name>
<evidence type="ECO:0000313" key="3">
    <source>
        <dbReference type="Proteomes" id="UP000094819"/>
    </source>
</evidence>
<sequence>MTKKRVTRTVIAGAVGDMGDIGSGGPQAKEEEFQEKSEDDVEENVKEDDEQDFLDKVRAWAPNSADPAFALDPAPCQPPTSRPPSTSGSNTFNDSDEDDEESWPDYVDTKSLPPSITIKAVLSSTMDQLIDDALKDQGLLSG</sequence>
<reference evidence="2 3" key="1">
    <citation type="submission" date="2016-06" db="EMBL/GenBank/DDBJ databases">
        <title>Evolution of pathogenesis and genome organization in the Tremellales.</title>
        <authorList>
            <person name="Cuomo C."/>
            <person name="Litvintseva A."/>
            <person name="Heitman J."/>
            <person name="Chen Y."/>
            <person name="Sun S."/>
            <person name="Springer D."/>
            <person name="Dromer F."/>
            <person name="Young S."/>
            <person name="Zeng Q."/>
            <person name="Chapman S."/>
            <person name="Gujja S."/>
            <person name="Saif S."/>
            <person name="Birren B."/>
        </authorList>
    </citation>
    <scope>NUCLEOTIDE SEQUENCE [LARGE SCALE GENOMIC DNA]</scope>
    <source>
        <strain evidence="2 3">CBS 7118</strain>
    </source>
</reference>
<feature type="region of interest" description="Disordered" evidence="1">
    <location>
        <begin position="64"/>
        <end position="111"/>
    </location>
</feature>
<feature type="compositionally biased region" description="Acidic residues" evidence="1">
    <location>
        <begin position="37"/>
        <end position="50"/>
    </location>
</feature>
<evidence type="ECO:0000313" key="2">
    <source>
        <dbReference type="EMBL" id="ODN88816.1"/>
    </source>
</evidence>
<dbReference type="EMBL" id="AWGH01000024">
    <property type="protein sequence ID" value="ODN88816.1"/>
    <property type="molecule type" value="Genomic_DNA"/>
</dbReference>
<accession>A0A1E3ILJ3</accession>
<protein>
    <submittedName>
        <fullName evidence="2">Uncharacterized protein</fullName>
    </submittedName>
</protein>
<dbReference type="GeneID" id="30195830"/>
<dbReference type="Proteomes" id="UP000094819">
    <property type="component" value="Unassembled WGS sequence"/>
</dbReference>